<reference evidence="9" key="1">
    <citation type="submission" date="2022-06" db="EMBL/GenBank/DDBJ databases">
        <title>Isolation of gut microbiota from human fecal samples.</title>
        <authorList>
            <person name="Pamer E.G."/>
            <person name="Barat B."/>
            <person name="Waligurski E."/>
            <person name="Medina S."/>
            <person name="Paddock L."/>
            <person name="Mostad J."/>
        </authorList>
    </citation>
    <scope>NUCLEOTIDE SEQUENCE</scope>
    <source>
        <strain evidence="9">DFI.7.96</strain>
    </source>
</reference>
<organism evidence="9 10">
    <name type="scientific">Bittarella massiliensis</name>
    <name type="common">ex Durand et al. 2017</name>
    <dbReference type="NCBI Taxonomy" id="1720313"/>
    <lineage>
        <taxon>Bacteria</taxon>
        <taxon>Bacillati</taxon>
        <taxon>Bacillota</taxon>
        <taxon>Clostridia</taxon>
        <taxon>Eubacteriales</taxon>
        <taxon>Oscillospiraceae</taxon>
        <taxon>Bittarella (ex Durand et al. 2017)</taxon>
    </lineage>
</organism>
<dbReference type="AlphaFoldDB" id="A0AAW5KDL6"/>
<protein>
    <recommendedName>
        <fullName evidence="4">4,4'-diaponeurosporene oxygenase</fullName>
    </recommendedName>
    <alternativeName>
        <fullName evidence="5">4,4'-diaponeurosporene oxidase</fullName>
    </alternativeName>
    <alternativeName>
        <fullName evidence="6">Carotenoid oxidase</fullName>
    </alternativeName>
</protein>
<dbReference type="Pfam" id="PF01593">
    <property type="entry name" value="Amino_oxidase"/>
    <property type="match status" value="1"/>
</dbReference>
<evidence type="ECO:0000313" key="10">
    <source>
        <dbReference type="Proteomes" id="UP001205063"/>
    </source>
</evidence>
<sequence>MKKIAIVGAGVAGMAAGIYAQKSGFQTIICEKNPLPGGECTGWDRQGYHIDGCIHWLTGTREGTPLRRMWEEVGALDGVAVHQPDSFWRFYHPDGDLTFWRDLERTEEELCRAAPEDEARVREMCAAIRTLEGMEIPSGKPMDMMNPLELCRMMASMAGSAGPMQKYGKLSVAAFAGRFQNPALRAMMGHFLPPGYAASALLFSLATFTGGNGDVPAGGSRALALRMAERYRALGGELRLSCPVEEVWEEGGRARGLVLAGGERLAADWTVAACDAHFALHRLLGGRHPAPAWDRRFAAEGKNPRPTSVRAAFGVAADLRGWPRTLGFLVEPLSVGTQRVEHLGITQYSDEPTFAPAGQTVMVCNLDQSAAEDYPYWQSLARDRTAYRAEKARLLEGVRRRVEGQFPELAGKLLPLDLATPVTYHRWCSAYQGAWMSFVLTPGAGQMAADGRVKGLKNALLASQWCQTTGGLPIALICGSQAVRRICRAERVPFAGGAK</sequence>
<dbReference type="EMBL" id="JANGAB010000003">
    <property type="protein sequence ID" value="MCQ4949441.1"/>
    <property type="molecule type" value="Genomic_DNA"/>
</dbReference>
<gene>
    <name evidence="9" type="ORF">NE646_07140</name>
</gene>
<proteinExistence type="inferred from homology"/>
<feature type="domain" description="Amine oxidase" evidence="8">
    <location>
        <begin position="11"/>
        <end position="486"/>
    </location>
</feature>
<evidence type="ECO:0000256" key="3">
    <source>
        <dbReference type="ARBA" id="ARBA00038194"/>
    </source>
</evidence>
<dbReference type="Proteomes" id="UP001205063">
    <property type="component" value="Unassembled WGS sequence"/>
</dbReference>
<accession>A0AAW5KDL6</accession>
<dbReference type="SUPFAM" id="SSF51905">
    <property type="entry name" value="FAD/NAD(P)-binding domain"/>
    <property type="match status" value="1"/>
</dbReference>
<dbReference type="InterPro" id="IPR036188">
    <property type="entry name" value="FAD/NAD-bd_sf"/>
</dbReference>
<evidence type="ECO:0000313" key="9">
    <source>
        <dbReference type="EMBL" id="MCQ4949441.1"/>
    </source>
</evidence>
<evidence type="ECO:0000256" key="6">
    <source>
        <dbReference type="ARBA" id="ARBA00042619"/>
    </source>
</evidence>
<comment type="caution">
    <text evidence="9">The sequence shown here is derived from an EMBL/GenBank/DDBJ whole genome shotgun (WGS) entry which is preliminary data.</text>
</comment>
<comment type="similarity">
    <text evidence="3">Belongs to the carotenoid/retinoid oxidoreductase family. CrtP subfamily.</text>
</comment>
<name>A0AAW5KDL6_9FIRM</name>
<dbReference type="RefSeq" id="WP_256136025.1">
    <property type="nucleotide sequence ID" value="NZ_JANGAB010000003.1"/>
</dbReference>
<evidence type="ECO:0000256" key="1">
    <source>
        <dbReference type="ARBA" id="ARBA00023002"/>
    </source>
</evidence>
<evidence type="ECO:0000256" key="2">
    <source>
        <dbReference type="ARBA" id="ARBA00037901"/>
    </source>
</evidence>
<evidence type="ECO:0000256" key="7">
    <source>
        <dbReference type="ARBA" id="ARBA00048532"/>
    </source>
</evidence>
<dbReference type="PANTHER" id="PTHR43734">
    <property type="entry name" value="PHYTOENE DESATURASE"/>
    <property type="match status" value="1"/>
</dbReference>
<keyword evidence="1" id="KW-0560">Oxidoreductase</keyword>
<dbReference type="InterPro" id="IPR002937">
    <property type="entry name" value="Amino_oxidase"/>
</dbReference>
<evidence type="ECO:0000259" key="8">
    <source>
        <dbReference type="Pfam" id="PF01593"/>
    </source>
</evidence>
<evidence type="ECO:0000256" key="5">
    <source>
        <dbReference type="ARBA" id="ARBA00041900"/>
    </source>
</evidence>
<evidence type="ECO:0000256" key="4">
    <source>
        <dbReference type="ARBA" id="ARBA00039159"/>
    </source>
</evidence>
<dbReference type="Gene3D" id="3.50.50.60">
    <property type="entry name" value="FAD/NAD(P)-binding domain"/>
    <property type="match status" value="2"/>
</dbReference>
<dbReference type="GO" id="GO:0016491">
    <property type="term" value="F:oxidoreductase activity"/>
    <property type="evidence" value="ECO:0007669"/>
    <property type="project" value="UniProtKB-KW"/>
</dbReference>
<dbReference type="PANTHER" id="PTHR43734:SF7">
    <property type="entry name" value="4,4'-DIAPONEUROSPORENE OXYGENASE"/>
    <property type="match status" value="1"/>
</dbReference>
<comment type="pathway">
    <text evidence="2">Carotenoid biosynthesis; staphyloxanthin biosynthesis; staphyloxanthin from farnesyl diphosphate: step 3/5.</text>
</comment>
<comment type="catalytic activity">
    <reaction evidence="7">
        <text>all-trans-4,4'-diaponeurosporene + 2 AH2 + 2 O2 = 4,4'-diaponeurosporenal + 2 A + 3 H2O</text>
        <dbReference type="Rhea" id="RHEA:56104"/>
        <dbReference type="ChEBI" id="CHEBI:13193"/>
        <dbReference type="ChEBI" id="CHEBI:15377"/>
        <dbReference type="ChEBI" id="CHEBI:15379"/>
        <dbReference type="ChEBI" id="CHEBI:17499"/>
        <dbReference type="ChEBI" id="CHEBI:62743"/>
        <dbReference type="ChEBI" id="CHEBI:79065"/>
    </reaction>
</comment>